<dbReference type="GO" id="GO:0016020">
    <property type="term" value="C:membrane"/>
    <property type="evidence" value="ECO:0007669"/>
    <property type="project" value="TreeGrafter"/>
</dbReference>
<accession>A0A2S0UN36</accession>
<dbReference type="InterPro" id="IPR050266">
    <property type="entry name" value="AB_hydrolase_sf"/>
</dbReference>
<dbReference type="PRINTS" id="PR00111">
    <property type="entry name" value="ABHYDROLASE"/>
</dbReference>
<sequence length="262" mass="28058">MPHIYLPDLRLNAQLTGPANGAPLVLLHALGTDLSIWDDLIPLLPESLKILTLDMRGHGASDCPAPPYAMGALIRDTERAIDHFGLKDAAVLGLSIGGLIAQGLAVKRLDLVRALILSNTAAKIGRPEHWADRIATVTTKGMAAIADPTLERWLGRTWRTHPAMPRLRAHLLQTNPQGWAGCAAAIAGSDFYQTTATLRLPTLCIAAANDASTPPDLMRETADLIPGHRFALMRGTGHIPPVEKPAEYAALIGQFLSDIGHV</sequence>
<dbReference type="Proteomes" id="UP000244496">
    <property type="component" value="Chromosome"/>
</dbReference>
<dbReference type="SUPFAM" id="SSF53474">
    <property type="entry name" value="alpha/beta-Hydrolases"/>
    <property type="match status" value="1"/>
</dbReference>
<organism evidence="3 4">
    <name type="scientific">Paragemmobacter aquarius</name>
    <dbReference type="NCBI Taxonomy" id="2169400"/>
    <lineage>
        <taxon>Bacteria</taxon>
        <taxon>Pseudomonadati</taxon>
        <taxon>Pseudomonadota</taxon>
        <taxon>Alphaproteobacteria</taxon>
        <taxon>Rhodobacterales</taxon>
        <taxon>Paracoccaceae</taxon>
        <taxon>Paragemmobacter</taxon>
    </lineage>
</organism>
<dbReference type="PANTHER" id="PTHR43798">
    <property type="entry name" value="MONOACYLGLYCEROL LIPASE"/>
    <property type="match status" value="1"/>
</dbReference>
<feature type="domain" description="AB hydrolase-1" evidence="2">
    <location>
        <begin position="23"/>
        <end position="245"/>
    </location>
</feature>
<reference evidence="3 4" key="1">
    <citation type="submission" date="2018-04" db="EMBL/GenBank/DDBJ databases">
        <title>Genome sequencing of Gemmobacter.</title>
        <authorList>
            <person name="Yi H."/>
            <person name="Baek M.-G."/>
        </authorList>
    </citation>
    <scope>NUCLEOTIDE SEQUENCE [LARGE SCALE GENOMIC DNA]</scope>
    <source>
        <strain evidence="3 4">HYN0069</strain>
    </source>
</reference>
<dbReference type="EMBL" id="CP028918">
    <property type="protein sequence ID" value="AWB49228.1"/>
    <property type="molecule type" value="Genomic_DNA"/>
</dbReference>
<dbReference type="KEGG" id="geh:HYN69_12575"/>
<dbReference type="PANTHER" id="PTHR43798:SF31">
    <property type="entry name" value="AB HYDROLASE SUPERFAMILY PROTEIN YCLE"/>
    <property type="match status" value="1"/>
</dbReference>
<evidence type="ECO:0000256" key="1">
    <source>
        <dbReference type="ARBA" id="ARBA00022801"/>
    </source>
</evidence>
<protein>
    <submittedName>
        <fullName evidence="3">3-oxoadipate enol-lactonase</fullName>
    </submittedName>
</protein>
<dbReference type="InterPro" id="IPR000073">
    <property type="entry name" value="AB_hydrolase_1"/>
</dbReference>
<dbReference type="OrthoDB" id="9793083at2"/>
<evidence type="ECO:0000313" key="3">
    <source>
        <dbReference type="EMBL" id="AWB49228.1"/>
    </source>
</evidence>
<evidence type="ECO:0000259" key="2">
    <source>
        <dbReference type="Pfam" id="PF00561"/>
    </source>
</evidence>
<dbReference type="GO" id="GO:0047570">
    <property type="term" value="F:3-oxoadipate enol-lactonase activity"/>
    <property type="evidence" value="ECO:0007669"/>
    <property type="project" value="InterPro"/>
</dbReference>
<dbReference type="Gene3D" id="3.40.50.1820">
    <property type="entry name" value="alpha/beta hydrolase"/>
    <property type="match status" value="1"/>
</dbReference>
<dbReference type="NCBIfam" id="TIGR02427">
    <property type="entry name" value="protocat_pcaD"/>
    <property type="match status" value="1"/>
</dbReference>
<dbReference type="Pfam" id="PF00561">
    <property type="entry name" value="Abhydrolase_1"/>
    <property type="match status" value="1"/>
</dbReference>
<dbReference type="InterPro" id="IPR026968">
    <property type="entry name" value="PcaD/CatD"/>
</dbReference>
<dbReference type="InterPro" id="IPR029058">
    <property type="entry name" value="AB_hydrolase_fold"/>
</dbReference>
<dbReference type="RefSeq" id="WP_108436045.1">
    <property type="nucleotide sequence ID" value="NZ_CP028918.1"/>
</dbReference>
<dbReference type="AlphaFoldDB" id="A0A2S0UN36"/>
<dbReference type="GO" id="GO:0042952">
    <property type="term" value="P:beta-ketoadipate pathway"/>
    <property type="evidence" value="ECO:0007669"/>
    <property type="project" value="InterPro"/>
</dbReference>
<name>A0A2S0UN36_9RHOB</name>
<gene>
    <name evidence="3" type="primary">pcaD</name>
    <name evidence="3" type="ORF">HYN69_12575</name>
</gene>
<proteinExistence type="predicted"/>
<evidence type="ECO:0000313" key="4">
    <source>
        <dbReference type="Proteomes" id="UP000244496"/>
    </source>
</evidence>
<keyword evidence="1" id="KW-0378">Hydrolase</keyword>
<keyword evidence="4" id="KW-1185">Reference proteome</keyword>